<gene>
    <name evidence="3" type="ORF">TrCOL_g9923</name>
</gene>
<evidence type="ECO:0000256" key="1">
    <source>
        <dbReference type="ARBA" id="ARBA00022679"/>
    </source>
</evidence>
<dbReference type="PANTHER" id="PTHR32385:SF15">
    <property type="entry name" value="INOSITOL PHOSPHOCERAMIDE MANNOSYLTRANSFERASE 1"/>
    <property type="match status" value="1"/>
</dbReference>
<dbReference type="GO" id="GO:0000030">
    <property type="term" value="F:mannosyltransferase activity"/>
    <property type="evidence" value="ECO:0007669"/>
    <property type="project" value="TreeGrafter"/>
</dbReference>
<protein>
    <recommendedName>
        <fullName evidence="5">Initiation-specific alpha-1,6-mannosyltransferase</fullName>
    </recommendedName>
</protein>
<keyword evidence="4" id="KW-1185">Reference proteome</keyword>
<keyword evidence="1" id="KW-0808">Transferase</keyword>
<evidence type="ECO:0008006" key="5">
    <source>
        <dbReference type="Google" id="ProtNLM"/>
    </source>
</evidence>
<dbReference type="SUPFAM" id="SSF53448">
    <property type="entry name" value="Nucleotide-diphospho-sugar transferases"/>
    <property type="match status" value="1"/>
</dbReference>
<comment type="caution">
    <text evidence="3">The sequence shown here is derived from an EMBL/GenBank/DDBJ whole genome shotgun (WGS) entry which is preliminary data.</text>
</comment>
<dbReference type="Gene3D" id="3.90.550.20">
    <property type="match status" value="1"/>
</dbReference>
<dbReference type="OrthoDB" id="3647at2759"/>
<dbReference type="GO" id="GO:0016020">
    <property type="term" value="C:membrane"/>
    <property type="evidence" value="ECO:0007669"/>
    <property type="project" value="GOC"/>
</dbReference>
<accession>A0A9W7G1S6</accession>
<keyword evidence="2" id="KW-0812">Transmembrane</keyword>
<dbReference type="PANTHER" id="PTHR32385">
    <property type="entry name" value="MANNOSYL PHOSPHORYLINOSITOL CERAMIDE SYNTHASE"/>
    <property type="match status" value="1"/>
</dbReference>
<organism evidence="3 4">
    <name type="scientific">Triparma columacea</name>
    <dbReference type="NCBI Taxonomy" id="722753"/>
    <lineage>
        <taxon>Eukaryota</taxon>
        <taxon>Sar</taxon>
        <taxon>Stramenopiles</taxon>
        <taxon>Ochrophyta</taxon>
        <taxon>Bolidophyceae</taxon>
        <taxon>Parmales</taxon>
        <taxon>Triparmaceae</taxon>
        <taxon>Triparma</taxon>
    </lineage>
</organism>
<reference evidence="4" key="1">
    <citation type="journal article" date="2023" name="Commun. Biol.">
        <title>Genome analysis of Parmales, the sister group of diatoms, reveals the evolutionary specialization of diatoms from phago-mixotrophs to photoautotrophs.</title>
        <authorList>
            <person name="Ban H."/>
            <person name="Sato S."/>
            <person name="Yoshikawa S."/>
            <person name="Yamada K."/>
            <person name="Nakamura Y."/>
            <person name="Ichinomiya M."/>
            <person name="Sato N."/>
            <person name="Blanc-Mathieu R."/>
            <person name="Endo H."/>
            <person name="Kuwata A."/>
            <person name="Ogata H."/>
        </authorList>
    </citation>
    <scope>NUCLEOTIDE SEQUENCE [LARGE SCALE GENOMIC DNA]</scope>
</reference>
<dbReference type="GO" id="GO:0051999">
    <property type="term" value="P:mannosyl-inositol phosphorylceramide biosynthetic process"/>
    <property type="evidence" value="ECO:0007669"/>
    <property type="project" value="TreeGrafter"/>
</dbReference>
<evidence type="ECO:0000256" key="2">
    <source>
        <dbReference type="SAM" id="Phobius"/>
    </source>
</evidence>
<feature type="transmembrane region" description="Helical" evidence="2">
    <location>
        <begin position="38"/>
        <end position="59"/>
    </location>
</feature>
<proteinExistence type="predicted"/>
<dbReference type="InterPro" id="IPR051706">
    <property type="entry name" value="Glycosyltransferase_domain"/>
</dbReference>
<dbReference type="InterPro" id="IPR029044">
    <property type="entry name" value="Nucleotide-diphossugar_trans"/>
</dbReference>
<dbReference type="Pfam" id="PF04488">
    <property type="entry name" value="Gly_transf_sug"/>
    <property type="match status" value="1"/>
</dbReference>
<dbReference type="Proteomes" id="UP001165065">
    <property type="component" value="Unassembled WGS sequence"/>
</dbReference>
<sequence>MQNLTLRRTKNNTTLPIHTEIRPPPPSHPPTRNKVCSFIVKFIIIAHLALIPGTTYQYFTKADACDMLQSQYRQKSSIPPVFHVQSPSVSSALTSIETWTAIYKGPVVEYMGQEAFEDHTHVVWTDASCALIISDSEERIKKIYSTLTETIQRLDFCRYIFLHKFGGIYHDADYTLELPILNYVPDGVGVVESPYRYNEDVQNSLMTSSVGHKFWTQVIEEVGRRKGIKGVLGRTGPKMLSDSFNKAKASDPSVTKLDCVLFQRIPHTTDSAISNILAREYITRWVPMKGCGTFGGECEIARHYGRASWTKGSGIW</sequence>
<dbReference type="AlphaFoldDB" id="A0A9W7G1S6"/>
<evidence type="ECO:0000313" key="4">
    <source>
        <dbReference type="Proteomes" id="UP001165065"/>
    </source>
</evidence>
<dbReference type="InterPro" id="IPR007577">
    <property type="entry name" value="GlycoTrfase_DXD_sugar-bd_CS"/>
</dbReference>
<dbReference type="EMBL" id="BRYA01000680">
    <property type="protein sequence ID" value="GMI29424.1"/>
    <property type="molecule type" value="Genomic_DNA"/>
</dbReference>
<evidence type="ECO:0000313" key="3">
    <source>
        <dbReference type="EMBL" id="GMI29424.1"/>
    </source>
</evidence>
<keyword evidence="2" id="KW-0472">Membrane</keyword>
<name>A0A9W7G1S6_9STRA</name>
<keyword evidence="2" id="KW-1133">Transmembrane helix</keyword>